<dbReference type="Pfam" id="PF02566">
    <property type="entry name" value="OsmC"/>
    <property type="match status" value="1"/>
</dbReference>
<dbReference type="STRING" id="696762.PFRI_21640"/>
<sequence>MLMSKEHDFTATLRWTGNQGSGTSHYKAYTRDWTLQSDGKPAIACSNDPLLGGNSALYNPEDMLIAALSSCHMLWFLHLASDAGIIVHSYEDNPVGTGESLPDGTGRFIRADLRPKIGLTPGSDTTLADEVHGRIHNHCFIARSVNFPVSITATYFDVTNSD</sequence>
<dbReference type="EMBL" id="MLCB01000138">
    <property type="protein sequence ID" value="OJI93610.1"/>
    <property type="molecule type" value="Genomic_DNA"/>
</dbReference>
<protein>
    <submittedName>
        <fullName evidence="1">OsmC-like protein</fullName>
    </submittedName>
</protein>
<comment type="caution">
    <text evidence="1">The sequence shown here is derived from an EMBL/GenBank/DDBJ whole genome shotgun (WGS) entry which is preliminary data.</text>
</comment>
<accession>A0A1L9NWD6</accession>
<evidence type="ECO:0000313" key="2">
    <source>
        <dbReference type="Proteomes" id="UP000184514"/>
    </source>
</evidence>
<dbReference type="PANTHER" id="PTHR42830:SF2">
    <property type="entry name" value="OSMC_OHR FAMILY PROTEIN"/>
    <property type="match status" value="1"/>
</dbReference>
<organism evidence="1 2">
    <name type="scientific">Planktotalea frisia</name>
    <dbReference type="NCBI Taxonomy" id="696762"/>
    <lineage>
        <taxon>Bacteria</taxon>
        <taxon>Pseudomonadati</taxon>
        <taxon>Pseudomonadota</taxon>
        <taxon>Alphaproteobacteria</taxon>
        <taxon>Rhodobacterales</taxon>
        <taxon>Paracoccaceae</taxon>
        <taxon>Planktotalea</taxon>
    </lineage>
</organism>
<keyword evidence="2" id="KW-1185">Reference proteome</keyword>
<dbReference type="AlphaFoldDB" id="A0A1L9NWD6"/>
<dbReference type="InterPro" id="IPR003718">
    <property type="entry name" value="OsmC/Ohr_fam"/>
</dbReference>
<dbReference type="SUPFAM" id="SSF82784">
    <property type="entry name" value="OsmC-like"/>
    <property type="match status" value="1"/>
</dbReference>
<name>A0A1L9NWD6_9RHOB</name>
<proteinExistence type="predicted"/>
<reference evidence="1 2" key="1">
    <citation type="submission" date="2016-10" db="EMBL/GenBank/DDBJ databases">
        <title>Genome sequence of Planktotalea frisia SH6-1.</title>
        <authorList>
            <person name="Poehlein A."/>
            <person name="Bakenhus I."/>
            <person name="Voget S."/>
            <person name="Brinkhoff T."/>
            <person name="Simon M."/>
        </authorList>
    </citation>
    <scope>NUCLEOTIDE SEQUENCE [LARGE SCALE GENOMIC DNA]</scope>
    <source>
        <strain evidence="1 2">SH6-1</strain>
    </source>
</reference>
<dbReference type="InterPro" id="IPR036102">
    <property type="entry name" value="OsmC/Ohrsf"/>
</dbReference>
<evidence type="ECO:0000313" key="1">
    <source>
        <dbReference type="EMBL" id="OJI93610.1"/>
    </source>
</evidence>
<dbReference type="PANTHER" id="PTHR42830">
    <property type="entry name" value="OSMOTICALLY INDUCIBLE FAMILY PROTEIN"/>
    <property type="match status" value="1"/>
</dbReference>
<dbReference type="InterPro" id="IPR052707">
    <property type="entry name" value="OsmC_Ohr_Peroxiredoxin"/>
</dbReference>
<gene>
    <name evidence="1" type="ORF">PFRI_21640</name>
</gene>
<dbReference type="Proteomes" id="UP000184514">
    <property type="component" value="Unassembled WGS sequence"/>
</dbReference>
<dbReference type="InterPro" id="IPR015946">
    <property type="entry name" value="KH_dom-like_a/b"/>
</dbReference>
<dbReference type="Gene3D" id="3.30.300.20">
    <property type="match status" value="1"/>
</dbReference>